<dbReference type="InterPro" id="IPR020472">
    <property type="entry name" value="WD40_PAC1"/>
</dbReference>
<dbReference type="InterPro" id="IPR036322">
    <property type="entry name" value="WD40_repeat_dom_sf"/>
</dbReference>
<dbReference type="Gene3D" id="2.130.10.10">
    <property type="entry name" value="YVTN repeat-like/Quinoprotein amine dehydrogenase"/>
    <property type="match status" value="1"/>
</dbReference>
<dbReference type="PRINTS" id="PR00320">
    <property type="entry name" value="GPROTEINBRPT"/>
</dbReference>
<dbReference type="PROSITE" id="PS50082">
    <property type="entry name" value="WD_REPEATS_2"/>
    <property type="match status" value="5"/>
</dbReference>
<dbReference type="AlphaFoldDB" id="A0A4P9YXR1"/>
<dbReference type="Pfam" id="PF12894">
    <property type="entry name" value="ANAPC4_WD40"/>
    <property type="match status" value="1"/>
</dbReference>
<feature type="repeat" description="WD" evidence="6">
    <location>
        <begin position="18"/>
        <end position="59"/>
    </location>
</feature>
<dbReference type="SUPFAM" id="SSF50978">
    <property type="entry name" value="WD40 repeat-like"/>
    <property type="match status" value="1"/>
</dbReference>
<dbReference type="Proteomes" id="UP000278143">
    <property type="component" value="Unassembled WGS sequence"/>
</dbReference>
<dbReference type="GO" id="GO:0005737">
    <property type="term" value="C:cytoplasm"/>
    <property type="evidence" value="ECO:0007669"/>
    <property type="project" value="UniProtKB-SubCell"/>
</dbReference>
<dbReference type="InterPro" id="IPR019775">
    <property type="entry name" value="WD40_repeat_CS"/>
</dbReference>
<evidence type="ECO:0000256" key="2">
    <source>
        <dbReference type="ARBA" id="ARBA00022490"/>
    </source>
</evidence>
<proteinExistence type="inferred from homology"/>
<dbReference type="CDD" id="cd00200">
    <property type="entry name" value="WD40"/>
    <property type="match status" value="1"/>
</dbReference>
<dbReference type="PANTHER" id="PTHR22842:SF3">
    <property type="entry name" value="WD REPEAT DOMAIN-CONTAINING PROTEIN 83"/>
    <property type="match status" value="1"/>
</dbReference>
<dbReference type="SMART" id="SM00320">
    <property type="entry name" value="WD40"/>
    <property type="match status" value="7"/>
</dbReference>
<evidence type="ECO:0000313" key="9">
    <source>
        <dbReference type="Proteomes" id="UP000278143"/>
    </source>
</evidence>
<keyword evidence="9" id="KW-1185">Reference proteome</keyword>
<dbReference type="Pfam" id="PF00400">
    <property type="entry name" value="WD40"/>
    <property type="match status" value="4"/>
</dbReference>
<evidence type="ECO:0000256" key="3">
    <source>
        <dbReference type="ARBA" id="ARBA00022574"/>
    </source>
</evidence>
<evidence type="ECO:0000256" key="5">
    <source>
        <dbReference type="ARBA" id="ARBA00038145"/>
    </source>
</evidence>
<evidence type="ECO:0000259" key="7">
    <source>
        <dbReference type="Pfam" id="PF12894"/>
    </source>
</evidence>
<feature type="repeat" description="WD" evidence="6">
    <location>
        <begin position="60"/>
        <end position="101"/>
    </location>
</feature>
<sequence>MSSANTSLPLPHHKQHTLQGHRGAVNVARYTVDGAYCLTGGQDKEIRLWNPASGKFIQKYSAHGWEVYDLCSSYDNSRFASCGGDRTIFLWDVTAGEVSRRFSGHLQRVNCVGFNAEATVLFSGSYDATVRAWDLRAASRVPIQVLKDAKDSVASLVVSSHEVLTGSVDGKVRCYDLRMGQLSTDEIGHPVTSVQFTGDGNCLLVSTLDARIRLLDKENGGLLNEYTGHEHKEYRLRSCLAPMDTHVISGSEDGAIVFWDLLEGNEVRRLKGHHNVVSFVDAHPKEVGLLSASFDGNVIVWK</sequence>
<organism evidence="8 9">
    <name type="scientific">Syncephalis pseudoplumigaleata</name>
    <dbReference type="NCBI Taxonomy" id="1712513"/>
    <lineage>
        <taxon>Eukaryota</taxon>
        <taxon>Fungi</taxon>
        <taxon>Fungi incertae sedis</taxon>
        <taxon>Zoopagomycota</taxon>
        <taxon>Zoopagomycotina</taxon>
        <taxon>Zoopagomycetes</taxon>
        <taxon>Zoopagales</taxon>
        <taxon>Piptocephalidaceae</taxon>
        <taxon>Syncephalis</taxon>
    </lineage>
</organism>
<evidence type="ECO:0000256" key="6">
    <source>
        <dbReference type="PROSITE-ProRule" id="PRU00221"/>
    </source>
</evidence>
<evidence type="ECO:0000256" key="1">
    <source>
        <dbReference type="ARBA" id="ARBA00004496"/>
    </source>
</evidence>
<dbReference type="GO" id="GO:0071013">
    <property type="term" value="C:catalytic step 2 spliceosome"/>
    <property type="evidence" value="ECO:0007669"/>
    <property type="project" value="TreeGrafter"/>
</dbReference>
<comment type="subcellular location">
    <subcellularLocation>
        <location evidence="1">Cytoplasm</location>
    </subcellularLocation>
</comment>
<protein>
    <submittedName>
        <fullName evidence="8">Nuclear mRNA splicing protein</fullName>
    </submittedName>
</protein>
<dbReference type="InterPro" id="IPR051980">
    <property type="entry name" value="WD_repeat_MORG1"/>
</dbReference>
<dbReference type="OrthoDB" id="1068471at2759"/>
<feature type="repeat" description="WD" evidence="6">
    <location>
        <begin position="247"/>
        <end position="269"/>
    </location>
</feature>
<dbReference type="InterPro" id="IPR001680">
    <property type="entry name" value="WD40_rpt"/>
</dbReference>
<feature type="repeat" description="WD" evidence="6">
    <location>
        <begin position="102"/>
        <end position="143"/>
    </location>
</feature>
<feature type="domain" description="Anaphase-promoting complex subunit 4-like WD40" evidence="7">
    <location>
        <begin position="182"/>
        <end position="231"/>
    </location>
</feature>
<dbReference type="InterPro" id="IPR015943">
    <property type="entry name" value="WD40/YVTN_repeat-like_dom_sf"/>
</dbReference>
<evidence type="ECO:0000256" key="4">
    <source>
        <dbReference type="ARBA" id="ARBA00022737"/>
    </source>
</evidence>
<dbReference type="GO" id="GO:0000398">
    <property type="term" value="P:mRNA splicing, via spliceosome"/>
    <property type="evidence" value="ECO:0007669"/>
    <property type="project" value="TreeGrafter"/>
</dbReference>
<reference evidence="9" key="1">
    <citation type="journal article" date="2018" name="Nat. Microbiol.">
        <title>Leveraging single-cell genomics to expand the fungal tree of life.</title>
        <authorList>
            <person name="Ahrendt S.R."/>
            <person name="Quandt C.A."/>
            <person name="Ciobanu D."/>
            <person name="Clum A."/>
            <person name="Salamov A."/>
            <person name="Andreopoulos B."/>
            <person name="Cheng J.F."/>
            <person name="Woyke T."/>
            <person name="Pelin A."/>
            <person name="Henrissat B."/>
            <person name="Reynolds N.K."/>
            <person name="Benny G.L."/>
            <person name="Smith M.E."/>
            <person name="James T.Y."/>
            <person name="Grigoriev I.V."/>
        </authorList>
    </citation>
    <scope>NUCLEOTIDE SEQUENCE [LARGE SCALE GENOMIC DNA]</scope>
    <source>
        <strain evidence="9">Benny S71-1</strain>
    </source>
</reference>
<gene>
    <name evidence="8" type="ORF">SYNPS1DRAFT_17375</name>
</gene>
<dbReference type="PROSITE" id="PS50294">
    <property type="entry name" value="WD_REPEATS_REGION"/>
    <property type="match status" value="3"/>
</dbReference>
<keyword evidence="2" id="KW-0963">Cytoplasm</keyword>
<keyword evidence="4" id="KW-0677">Repeat</keyword>
<dbReference type="EMBL" id="KZ990305">
    <property type="protein sequence ID" value="RKP24322.1"/>
    <property type="molecule type" value="Genomic_DNA"/>
</dbReference>
<evidence type="ECO:0000313" key="8">
    <source>
        <dbReference type="EMBL" id="RKP24322.1"/>
    </source>
</evidence>
<comment type="similarity">
    <text evidence="5">Belongs to the WD repeat MORG1 family.</text>
</comment>
<accession>A0A4P9YXR1</accession>
<dbReference type="PROSITE" id="PS00678">
    <property type="entry name" value="WD_REPEATS_1"/>
    <property type="match status" value="2"/>
</dbReference>
<feature type="repeat" description="WD" evidence="6">
    <location>
        <begin position="270"/>
        <end position="302"/>
    </location>
</feature>
<dbReference type="PANTHER" id="PTHR22842">
    <property type="entry name" value="WD40 REPEAT PROTEIN"/>
    <property type="match status" value="1"/>
</dbReference>
<name>A0A4P9YXR1_9FUNG</name>
<keyword evidence="3 6" id="KW-0853">WD repeat</keyword>
<dbReference type="InterPro" id="IPR024977">
    <property type="entry name" value="Apc4-like_WD40_dom"/>
</dbReference>